<protein>
    <recommendedName>
        <fullName evidence="3">Helitron helicase-like domain-containing protein</fullName>
    </recommendedName>
</protein>
<dbReference type="PANTHER" id="PTHR45786:SF74">
    <property type="entry name" value="ATP-DEPENDENT DNA HELICASE"/>
    <property type="match status" value="1"/>
</dbReference>
<dbReference type="OrthoDB" id="2669322at2759"/>
<evidence type="ECO:0000313" key="2">
    <source>
        <dbReference type="Proteomes" id="UP000054485"/>
    </source>
</evidence>
<proteinExistence type="predicted"/>
<name>A0A0D0AXI7_9AGAM</name>
<dbReference type="InParanoid" id="A0A0D0AXI7"/>
<evidence type="ECO:0008006" key="3">
    <source>
        <dbReference type="Google" id="ProtNLM"/>
    </source>
</evidence>
<reference evidence="2" key="2">
    <citation type="submission" date="2015-01" db="EMBL/GenBank/DDBJ databases">
        <title>Evolutionary Origins and Diversification of the Mycorrhizal Mutualists.</title>
        <authorList>
            <consortium name="DOE Joint Genome Institute"/>
            <consortium name="Mycorrhizal Genomics Consortium"/>
            <person name="Kohler A."/>
            <person name="Kuo A."/>
            <person name="Nagy L.G."/>
            <person name="Floudas D."/>
            <person name="Copeland A."/>
            <person name="Barry K.W."/>
            <person name="Cichocki N."/>
            <person name="Veneault-Fourrey C."/>
            <person name="LaButti K."/>
            <person name="Lindquist E.A."/>
            <person name="Lipzen A."/>
            <person name="Lundell T."/>
            <person name="Morin E."/>
            <person name="Murat C."/>
            <person name="Riley R."/>
            <person name="Ohm R."/>
            <person name="Sun H."/>
            <person name="Tunlid A."/>
            <person name="Henrissat B."/>
            <person name="Grigoriev I.V."/>
            <person name="Hibbett D.S."/>
            <person name="Martin F."/>
        </authorList>
    </citation>
    <scope>NUCLEOTIDE SEQUENCE [LARGE SCALE GENOMIC DNA]</scope>
    <source>
        <strain evidence="2">UH-Slu-Lm8-n1</strain>
    </source>
</reference>
<organism evidence="1 2">
    <name type="scientific">Suillus luteus UH-Slu-Lm8-n1</name>
    <dbReference type="NCBI Taxonomy" id="930992"/>
    <lineage>
        <taxon>Eukaryota</taxon>
        <taxon>Fungi</taxon>
        <taxon>Dikarya</taxon>
        <taxon>Basidiomycota</taxon>
        <taxon>Agaricomycotina</taxon>
        <taxon>Agaricomycetes</taxon>
        <taxon>Agaricomycetidae</taxon>
        <taxon>Boletales</taxon>
        <taxon>Suillineae</taxon>
        <taxon>Suillaceae</taxon>
        <taxon>Suillus</taxon>
    </lineage>
</organism>
<dbReference type="STRING" id="930992.A0A0D0AXI7"/>
<dbReference type="PANTHER" id="PTHR45786">
    <property type="entry name" value="DNA BINDING PROTEIN-LIKE"/>
    <property type="match status" value="1"/>
</dbReference>
<dbReference type="AlphaFoldDB" id="A0A0D0AXI7"/>
<reference evidence="1 2" key="1">
    <citation type="submission" date="2014-04" db="EMBL/GenBank/DDBJ databases">
        <authorList>
            <consortium name="DOE Joint Genome Institute"/>
            <person name="Kuo A."/>
            <person name="Ruytinx J."/>
            <person name="Rineau F."/>
            <person name="Colpaert J."/>
            <person name="Kohler A."/>
            <person name="Nagy L.G."/>
            <person name="Floudas D."/>
            <person name="Copeland A."/>
            <person name="Barry K.W."/>
            <person name="Cichocki N."/>
            <person name="Veneault-Fourrey C."/>
            <person name="LaButti K."/>
            <person name="Lindquist E.A."/>
            <person name="Lipzen A."/>
            <person name="Lundell T."/>
            <person name="Morin E."/>
            <person name="Murat C."/>
            <person name="Sun H."/>
            <person name="Tunlid A."/>
            <person name="Henrissat B."/>
            <person name="Grigoriev I.V."/>
            <person name="Hibbett D.S."/>
            <person name="Martin F."/>
            <person name="Nordberg H.P."/>
            <person name="Cantor M.N."/>
            <person name="Hua S.X."/>
        </authorList>
    </citation>
    <scope>NUCLEOTIDE SEQUENCE [LARGE SCALE GENOMIC DNA]</scope>
    <source>
        <strain evidence="1 2">UH-Slu-Lm8-n1</strain>
    </source>
</reference>
<evidence type="ECO:0000313" key="1">
    <source>
        <dbReference type="EMBL" id="KIK36583.1"/>
    </source>
</evidence>
<keyword evidence="2" id="KW-1185">Reference proteome</keyword>
<dbReference type="EMBL" id="KN835517">
    <property type="protein sequence ID" value="KIK36583.1"/>
    <property type="molecule type" value="Genomic_DNA"/>
</dbReference>
<sequence>MSYSSVKLGALIDRIKLFCEYSNRKRKPSAAGLKEFVSGRSISKRPCVNMIFLEEHEEEDQQRVNQLVPIPDVGRPYREPINPHYLGRLDVECPNCHVLHFISERLSVSSIRNPRFGMCCLQGQVSLPPFPQWPSELQQAYTDRTFVSKICQYNSALTFMFVGVNIEDCALQGSGPNTFRIHGSLHHLMGSLSPPKGVQPSYAQLYIYDSAEATDICTTQPGNEGLDRVILRNLHDMLYRNHLYAPLYKQAYQVMREKAPEEQTDVYARIYFREGTDG</sequence>
<accession>A0A0D0AXI7</accession>
<dbReference type="HOGENOM" id="CLU_1059861_0_0_1"/>
<gene>
    <name evidence="1" type="ORF">CY34DRAFT_16296</name>
</gene>
<dbReference type="Proteomes" id="UP000054485">
    <property type="component" value="Unassembled WGS sequence"/>
</dbReference>